<name>A0A9E2W2R3_9BACT</name>
<dbReference type="GO" id="GO:0005829">
    <property type="term" value="C:cytosol"/>
    <property type="evidence" value="ECO:0007669"/>
    <property type="project" value="TreeGrafter"/>
</dbReference>
<accession>A0A9E2W2R3</accession>
<comment type="caution">
    <text evidence="2">The sequence shown here is derived from an EMBL/GenBank/DDBJ whole genome shotgun (WGS) entry which is preliminary data.</text>
</comment>
<dbReference type="Pfam" id="PF02622">
    <property type="entry name" value="DUF179"/>
    <property type="match status" value="1"/>
</dbReference>
<dbReference type="EMBL" id="JAHSPG010000006">
    <property type="protein sequence ID" value="MBV4357615.1"/>
    <property type="molecule type" value="Genomic_DNA"/>
</dbReference>
<dbReference type="RefSeq" id="WP_217791269.1">
    <property type="nucleotide sequence ID" value="NZ_JAHSPG010000006.1"/>
</dbReference>
<proteinExistence type="inferred from homology"/>
<protein>
    <submittedName>
        <fullName evidence="2">YqgE/AlgH family protein</fullName>
    </submittedName>
</protein>
<gene>
    <name evidence="2" type="ORF">KTO63_10680</name>
</gene>
<organism evidence="2 3">
    <name type="scientific">Pinibacter aurantiacus</name>
    <dbReference type="NCBI Taxonomy" id="2851599"/>
    <lineage>
        <taxon>Bacteria</taxon>
        <taxon>Pseudomonadati</taxon>
        <taxon>Bacteroidota</taxon>
        <taxon>Chitinophagia</taxon>
        <taxon>Chitinophagales</taxon>
        <taxon>Chitinophagaceae</taxon>
        <taxon>Pinibacter</taxon>
    </lineage>
</organism>
<dbReference type="PANTHER" id="PTHR30327">
    <property type="entry name" value="UNCHARACTERIZED PROTEIN YQGE"/>
    <property type="match status" value="1"/>
</dbReference>
<dbReference type="Proteomes" id="UP000812270">
    <property type="component" value="Unassembled WGS sequence"/>
</dbReference>
<sequence>MNAGTILQSTSLLDDTIFEDVSILITEHNEKGAMGFVINKLFDRKLNELEEFKHVIPFPLHDGGPVDREHLFFIHQRPDLIKDGTLISDNTYLGGDFKTAVQLINDRTITGKEIKIFIGYCGWDANDLEAELAEGGWVRAEMKRLFA</sequence>
<evidence type="ECO:0000313" key="2">
    <source>
        <dbReference type="EMBL" id="MBV4357615.1"/>
    </source>
</evidence>
<evidence type="ECO:0000313" key="3">
    <source>
        <dbReference type="Proteomes" id="UP000812270"/>
    </source>
</evidence>
<evidence type="ECO:0000256" key="1">
    <source>
        <dbReference type="ARBA" id="ARBA00009600"/>
    </source>
</evidence>
<comment type="similarity">
    <text evidence="1">Belongs to the UPF0301 (AlgH) family.</text>
</comment>
<dbReference type="AlphaFoldDB" id="A0A9E2W2R3"/>
<dbReference type="InterPro" id="IPR003774">
    <property type="entry name" value="AlgH-like"/>
</dbReference>
<reference evidence="2" key="1">
    <citation type="submission" date="2021-06" db="EMBL/GenBank/DDBJ databases">
        <authorList>
            <person name="Huq M.A."/>
        </authorList>
    </citation>
    <scope>NUCLEOTIDE SEQUENCE</scope>
    <source>
        <strain evidence="2">MAH-26</strain>
    </source>
</reference>
<keyword evidence="3" id="KW-1185">Reference proteome</keyword>
<dbReference type="PANTHER" id="PTHR30327:SF1">
    <property type="entry name" value="UPF0301 PROTEIN YQGE"/>
    <property type="match status" value="1"/>
</dbReference>